<accession>E4ZSS6</accession>
<organism evidence="3">
    <name type="scientific">Leptosphaeria maculans (strain JN3 / isolate v23.1.3 / race Av1-4-5-6-7-8)</name>
    <name type="common">Blackleg fungus</name>
    <name type="synonym">Phoma lingam</name>
    <dbReference type="NCBI Taxonomy" id="985895"/>
    <lineage>
        <taxon>Eukaryota</taxon>
        <taxon>Fungi</taxon>
        <taxon>Dikarya</taxon>
        <taxon>Ascomycota</taxon>
        <taxon>Pezizomycotina</taxon>
        <taxon>Dothideomycetes</taxon>
        <taxon>Pleosporomycetidae</taxon>
        <taxon>Pleosporales</taxon>
        <taxon>Pleosporineae</taxon>
        <taxon>Leptosphaeriaceae</taxon>
        <taxon>Plenodomus</taxon>
        <taxon>Plenodomus lingam/Leptosphaeria maculans species complex</taxon>
    </lineage>
</organism>
<dbReference type="Proteomes" id="UP000002668">
    <property type="component" value="Genome"/>
</dbReference>
<feature type="region of interest" description="Disordered" evidence="1">
    <location>
        <begin position="36"/>
        <end position="59"/>
    </location>
</feature>
<dbReference type="HOGENOM" id="CLU_2961222_0_0_1"/>
<dbReference type="VEuPathDB" id="FungiDB:LEMA_uP120050.1"/>
<keyword evidence="3" id="KW-1185">Reference proteome</keyword>
<dbReference type="EMBL" id="FP929123">
    <property type="protein sequence ID" value="CBX94514.1"/>
    <property type="molecule type" value="Genomic_DNA"/>
</dbReference>
<protein>
    <submittedName>
        <fullName evidence="2">Predicted protein</fullName>
    </submittedName>
</protein>
<evidence type="ECO:0000313" key="3">
    <source>
        <dbReference type="Proteomes" id="UP000002668"/>
    </source>
</evidence>
<sequence length="59" mass="6557">MPSAMLRGCTVPSAPCLLARGFPFTLHFFQMSLPPVDRSSKLSHSSERSDELLPLLVQR</sequence>
<name>E4ZSS6_LEPMJ</name>
<dbReference type="AlphaFoldDB" id="E4ZSS6"/>
<reference evidence="3" key="1">
    <citation type="journal article" date="2011" name="Nat. Commun.">
        <title>Effector diversification within compartments of the Leptosphaeria maculans genome affected by Repeat-Induced Point mutations.</title>
        <authorList>
            <person name="Rouxel T."/>
            <person name="Grandaubert J."/>
            <person name="Hane J.K."/>
            <person name="Hoede C."/>
            <person name="van de Wouw A.P."/>
            <person name="Couloux A."/>
            <person name="Dominguez V."/>
            <person name="Anthouard V."/>
            <person name="Bally P."/>
            <person name="Bourras S."/>
            <person name="Cozijnsen A.J."/>
            <person name="Ciuffetti L.M."/>
            <person name="Degrave A."/>
            <person name="Dilmaghani A."/>
            <person name="Duret L."/>
            <person name="Fudal I."/>
            <person name="Goodwin S.B."/>
            <person name="Gout L."/>
            <person name="Glaser N."/>
            <person name="Linglin J."/>
            <person name="Kema G.H.J."/>
            <person name="Lapalu N."/>
            <person name="Lawrence C.B."/>
            <person name="May K."/>
            <person name="Meyer M."/>
            <person name="Ollivier B."/>
            <person name="Poulain J."/>
            <person name="Schoch C.L."/>
            <person name="Simon A."/>
            <person name="Spatafora J.W."/>
            <person name="Stachowiak A."/>
            <person name="Turgeon B.G."/>
            <person name="Tyler B.M."/>
            <person name="Vincent D."/>
            <person name="Weissenbach J."/>
            <person name="Amselem J."/>
            <person name="Quesneville H."/>
            <person name="Oliver R.P."/>
            <person name="Wincker P."/>
            <person name="Balesdent M.-H."/>
            <person name="Howlett B.J."/>
        </authorList>
    </citation>
    <scope>NUCLEOTIDE SEQUENCE [LARGE SCALE GENOMIC DNA]</scope>
    <source>
        <strain evidence="3">JN3 / isolate v23.1.3 / race Av1-4-5-6-7-8</strain>
    </source>
</reference>
<gene>
    <name evidence="2" type="ORF">LEMA_uP120050.1</name>
</gene>
<evidence type="ECO:0000313" key="2">
    <source>
        <dbReference type="EMBL" id="CBX94514.1"/>
    </source>
</evidence>
<evidence type="ECO:0000256" key="1">
    <source>
        <dbReference type="SAM" id="MobiDB-lite"/>
    </source>
</evidence>
<dbReference type="InParanoid" id="E4ZSS6"/>
<proteinExistence type="predicted"/>
<feature type="compositionally biased region" description="Basic and acidic residues" evidence="1">
    <location>
        <begin position="38"/>
        <end position="51"/>
    </location>
</feature>